<keyword evidence="4" id="KW-1185">Reference proteome</keyword>
<keyword evidence="2" id="KW-0472">Membrane</keyword>
<evidence type="ECO:0000313" key="4">
    <source>
        <dbReference type="Proteomes" id="UP001174936"/>
    </source>
</evidence>
<proteinExistence type="predicted"/>
<keyword evidence="2" id="KW-0812">Transmembrane</keyword>
<feature type="region of interest" description="Disordered" evidence="1">
    <location>
        <begin position="100"/>
        <end position="129"/>
    </location>
</feature>
<dbReference type="EMBL" id="JAULSV010000002">
    <property type="protein sequence ID" value="KAK0651267.1"/>
    <property type="molecule type" value="Genomic_DNA"/>
</dbReference>
<organism evidence="3 4">
    <name type="scientific">Cercophora newfieldiana</name>
    <dbReference type="NCBI Taxonomy" id="92897"/>
    <lineage>
        <taxon>Eukaryota</taxon>
        <taxon>Fungi</taxon>
        <taxon>Dikarya</taxon>
        <taxon>Ascomycota</taxon>
        <taxon>Pezizomycotina</taxon>
        <taxon>Sordariomycetes</taxon>
        <taxon>Sordariomycetidae</taxon>
        <taxon>Sordariales</taxon>
        <taxon>Lasiosphaeriaceae</taxon>
        <taxon>Cercophora</taxon>
    </lineage>
</organism>
<comment type="caution">
    <text evidence="3">The sequence shown here is derived from an EMBL/GenBank/DDBJ whole genome shotgun (WGS) entry which is preliminary data.</text>
</comment>
<gene>
    <name evidence="3" type="ORF">B0T16DRAFT_75913</name>
</gene>
<accession>A0AA39YGU8</accession>
<dbReference type="AlphaFoldDB" id="A0AA39YGU8"/>
<keyword evidence="2" id="KW-1133">Transmembrane helix</keyword>
<feature type="transmembrane region" description="Helical" evidence="2">
    <location>
        <begin position="236"/>
        <end position="258"/>
    </location>
</feature>
<evidence type="ECO:0000256" key="1">
    <source>
        <dbReference type="SAM" id="MobiDB-lite"/>
    </source>
</evidence>
<evidence type="ECO:0000313" key="3">
    <source>
        <dbReference type="EMBL" id="KAK0651267.1"/>
    </source>
</evidence>
<sequence>MRGAGSSVANVRLTLRGRRQEAYTAQRGVHRPLRLSILPGKRSHDRSSRSHRLCRLLRPITAAVLSLLLWRVQTRRLRANPPCFLVNLFDPSSSLSHSNSHFSSRPLVASHTTPHHTTPPHHTRHPSVPPPACCYSASAQLSPPSVWLSLRGRTSGVDGWVDGVGASHSLGLAMPSSSSETLLPGRAAQEGWMIGWAGVYLRYQVGSQLTGAECGRGQGGRETLAAPCDCGSCGELSGVVVSGALLFFFFSCLSSFLFSRRRGRPPLSVKQLGGVWHGMAVEESLEAGELSYCLSCLSCALISSWLEGQGRVAPSTTTYSPFLLPPTGD</sequence>
<protein>
    <submittedName>
        <fullName evidence="3">Uncharacterized protein</fullName>
    </submittedName>
</protein>
<dbReference type="Proteomes" id="UP001174936">
    <property type="component" value="Unassembled WGS sequence"/>
</dbReference>
<name>A0AA39YGU8_9PEZI</name>
<reference evidence="3" key="1">
    <citation type="submission" date="2023-06" db="EMBL/GenBank/DDBJ databases">
        <title>Genome-scale phylogeny and comparative genomics of the fungal order Sordariales.</title>
        <authorList>
            <consortium name="Lawrence Berkeley National Laboratory"/>
            <person name="Hensen N."/>
            <person name="Bonometti L."/>
            <person name="Westerberg I."/>
            <person name="Brannstrom I.O."/>
            <person name="Guillou S."/>
            <person name="Cros-Aarteil S."/>
            <person name="Calhoun S."/>
            <person name="Haridas S."/>
            <person name="Kuo A."/>
            <person name="Mondo S."/>
            <person name="Pangilinan J."/>
            <person name="Riley R."/>
            <person name="Labutti K."/>
            <person name="Andreopoulos B."/>
            <person name="Lipzen A."/>
            <person name="Chen C."/>
            <person name="Yanf M."/>
            <person name="Daum C."/>
            <person name="Ng V."/>
            <person name="Clum A."/>
            <person name="Steindorff A."/>
            <person name="Ohm R."/>
            <person name="Martin F."/>
            <person name="Silar P."/>
            <person name="Natvig D."/>
            <person name="Lalanne C."/>
            <person name="Gautier V."/>
            <person name="Ament-Velasquez S.L."/>
            <person name="Kruys A."/>
            <person name="Hutchinson M.I."/>
            <person name="Powell A.J."/>
            <person name="Barry K."/>
            <person name="Miller A.N."/>
            <person name="Grigoriev I.V."/>
            <person name="Debuchy R."/>
            <person name="Gladieux P."/>
            <person name="Thoren M.H."/>
            <person name="Johannesson H."/>
        </authorList>
    </citation>
    <scope>NUCLEOTIDE SEQUENCE</scope>
    <source>
        <strain evidence="3">SMH2532-1</strain>
    </source>
</reference>
<evidence type="ECO:0000256" key="2">
    <source>
        <dbReference type="SAM" id="Phobius"/>
    </source>
</evidence>